<dbReference type="InterPro" id="IPR032330">
    <property type="entry name" value="EF-G-binding_C"/>
</dbReference>
<evidence type="ECO:0000313" key="3">
    <source>
        <dbReference type="Proteomes" id="UP001500063"/>
    </source>
</evidence>
<comment type="caution">
    <text evidence="2">The sequence shown here is derived from an EMBL/GenBank/DDBJ whole genome shotgun (WGS) entry which is preliminary data.</text>
</comment>
<gene>
    <name evidence="2" type="ORF">GCM10010319_26710</name>
</gene>
<name>A0ABN0WWM5_9ACTN</name>
<feature type="domain" description="Elongation factor G-binding protein C-terminal treble-clef zinc-finger" evidence="1">
    <location>
        <begin position="21"/>
        <end position="176"/>
    </location>
</feature>
<proteinExistence type="predicted"/>
<dbReference type="EMBL" id="BAAABW010000015">
    <property type="protein sequence ID" value="GAA0348690.1"/>
    <property type="molecule type" value="Genomic_DNA"/>
</dbReference>
<evidence type="ECO:0000259" key="1">
    <source>
        <dbReference type="Pfam" id="PF16571"/>
    </source>
</evidence>
<reference evidence="2 3" key="1">
    <citation type="journal article" date="2019" name="Int. J. Syst. Evol. Microbiol.">
        <title>The Global Catalogue of Microorganisms (GCM) 10K type strain sequencing project: providing services to taxonomists for standard genome sequencing and annotation.</title>
        <authorList>
            <consortium name="The Broad Institute Genomics Platform"/>
            <consortium name="The Broad Institute Genome Sequencing Center for Infectious Disease"/>
            <person name="Wu L."/>
            <person name="Ma J."/>
        </authorList>
    </citation>
    <scope>NUCLEOTIDE SEQUENCE [LARGE SCALE GENOMIC DNA]</scope>
    <source>
        <strain evidence="2 3">JCM 4565</strain>
    </source>
</reference>
<sequence>MRRAAERVLVSSIMEPLTEEDIRSSFVNCSKGEARRISVPRDLAERDWADLDFLGWRDPGAPDRGYLVVERDGKLVGITLRAPQGVRRSFTKTNICTICTTGHPGTGVALLAAPKVGASGRQGNTVGAYLCADLACSLYVRGKKTTGMGLRYEESLTVEEQIERLRGNLHDFLEKVGAS</sequence>
<organism evidence="2 3">
    <name type="scientific">Streptomyces blastmyceticus</name>
    <dbReference type="NCBI Taxonomy" id="68180"/>
    <lineage>
        <taxon>Bacteria</taxon>
        <taxon>Bacillati</taxon>
        <taxon>Actinomycetota</taxon>
        <taxon>Actinomycetes</taxon>
        <taxon>Kitasatosporales</taxon>
        <taxon>Streptomycetaceae</taxon>
        <taxon>Streptomyces</taxon>
    </lineage>
</organism>
<keyword evidence="3" id="KW-1185">Reference proteome</keyword>
<evidence type="ECO:0000313" key="2">
    <source>
        <dbReference type="EMBL" id="GAA0348690.1"/>
    </source>
</evidence>
<dbReference type="Pfam" id="PF16571">
    <property type="entry name" value="FBP_C"/>
    <property type="match status" value="1"/>
</dbReference>
<accession>A0ABN0WWM5</accession>
<protein>
    <submittedName>
        <fullName evidence="2">FBP domain-containing protein</fullName>
    </submittedName>
</protein>
<dbReference type="Proteomes" id="UP001500063">
    <property type="component" value="Unassembled WGS sequence"/>
</dbReference>